<gene>
    <name evidence="1" type="ORF">AK812_SmicGene36036</name>
</gene>
<name>A0A1Q9CJZ3_SYMMI</name>
<reference evidence="1 2" key="1">
    <citation type="submission" date="2016-02" db="EMBL/GenBank/DDBJ databases">
        <title>Genome analysis of coral dinoflagellate symbionts highlights evolutionary adaptations to a symbiotic lifestyle.</title>
        <authorList>
            <person name="Aranda M."/>
            <person name="Li Y."/>
            <person name="Liew Y.J."/>
            <person name="Baumgarten S."/>
            <person name="Simakov O."/>
            <person name="Wilson M."/>
            <person name="Piel J."/>
            <person name="Ashoor H."/>
            <person name="Bougouffa S."/>
            <person name="Bajic V.B."/>
            <person name="Ryu T."/>
            <person name="Ravasi T."/>
            <person name="Bayer T."/>
            <person name="Micklem G."/>
            <person name="Kim H."/>
            <person name="Bhak J."/>
            <person name="Lajeunesse T.C."/>
            <person name="Voolstra C.R."/>
        </authorList>
    </citation>
    <scope>NUCLEOTIDE SEQUENCE [LARGE SCALE GENOMIC DNA]</scope>
    <source>
        <strain evidence="1 2">CCMP2467</strain>
    </source>
</reference>
<dbReference type="AlphaFoldDB" id="A0A1Q9CJZ3"/>
<evidence type="ECO:0000313" key="1">
    <source>
        <dbReference type="EMBL" id="OLP83242.1"/>
    </source>
</evidence>
<dbReference type="OrthoDB" id="442993at2759"/>
<dbReference type="SUPFAM" id="SSF55073">
    <property type="entry name" value="Nucleotide cyclase"/>
    <property type="match status" value="1"/>
</dbReference>
<organism evidence="1 2">
    <name type="scientific">Symbiodinium microadriaticum</name>
    <name type="common">Dinoflagellate</name>
    <name type="synonym">Zooxanthella microadriatica</name>
    <dbReference type="NCBI Taxonomy" id="2951"/>
    <lineage>
        <taxon>Eukaryota</taxon>
        <taxon>Sar</taxon>
        <taxon>Alveolata</taxon>
        <taxon>Dinophyceae</taxon>
        <taxon>Suessiales</taxon>
        <taxon>Symbiodiniaceae</taxon>
        <taxon>Symbiodinium</taxon>
    </lineage>
</organism>
<keyword evidence="2" id="KW-1185">Reference proteome</keyword>
<dbReference type="EMBL" id="LSRX01001130">
    <property type="protein sequence ID" value="OLP83242.1"/>
    <property type="molecule type" value="Genomic_DNA"/>
</dbReference>
<proteinExistence type="predicted"/>
<dbReference type="InterPro" id="IPR029787">
    <property type="entry name" value="Nucleotide_cyclase"/>
</dbReference>
<comment type="caution">
    <text evidence="1">The sequence shown here is derived from an EMBL/GenBank/DDBJ whole genome shotgun (WGS) entry which is preliminary data.</text>
</comment>
<evidence type="ECO:0000313" key="2">
    <source>
        <dbReference type="Proteomes" id="UP000186817"/>
    </source>
</evidence>
<accession>A0A1Q9CJZ3</accession>
<protein>
    <recommendedName>
        <fullName evidence="3">Guanylate cyclase domain-containing protein</fullName>
    </recommendedName>
</protein>
<dbReference type="Proteomes" id="UP000186817">
    <property type="component" value="Unassembled WGS sequence"/>
</dbReference>
<sequence length="463" mass="49625">MGGVHCLSRGVCDRAEANDAVRCQCKTTAHGPLTSLCPVMYEEEVQLEADGEECSCLYWSLVDDAKLLKAERLLALHDGILDCAKLVAARMVEAAATHGLLVCSASIAKEEHFDRGHMSLEDIIVRLGQLICRWAISQEPPYALHIGVHSGIVRKLVLRNGGEAVYGEAVSEAKRLADLAPQDSCVQILKSTKDKLNVLERLPFTCSRVNDCYYLEPSAELPEEAPPSAGYESLSPTSGGKHCTAEFRQMLVDHGIDISKFGKGQAKTLDELYRNVEELLTMKLSDSVSFRLVFVSAVLRADASASSIQWAAKEQFSNSECTTLTDTTVLVRIGTVAMGLGCGGANGAAGKNYVVEGTELMEYTHQGDFRECSDTATFNTTTTLDQCVESSTGVYEKVKLLTAPGTLTTIYDVGDENCSGAPISTSLGPMLCVASNDVDGFLSRMPTATATVPAARCAASPAI</sequence>
<evidence type="ECO:0008006" key="3">
    <source>
        <dbReference type="Google" id="ProtNLM"/>
    </source>
</evidence>